<dbReference type="PANTHER" id="PTHR43479:SF7">
    <property type="entry name" value="TETR-FAMILY TRANSCRIPTIONAL REGULATOR"/>
    <property type="match status" value="1"/>
</dbReference>
<dbReference type="Proteomes" id="UP001501822">
    <property type="component" value="Unassembled WGS sequence"/>
</dbReference>
<evidence type="ECO:0000256" key="2">
    <source>
        <dbReference type="PROSITE-ProRule" id="PRU00335"/>
    </source>
</evidence>
<feature type="DNA-binding region" description="H-T-H motif" evidence="2">
    <location>
        <begin position="35"/>
        <end position="54"/>
    </location>
</feature>
<sequence length="190" mass="21430">MTMVTKPDRRVRRTQQALQRALLQLMAEKGYESVTIQDIIDSADVGRSTFYNHYSNKDELLKDGFADLRSLIGQPAPNATAAANRDPLRFSLPFLRHIHEQRNLARAIFTQSGLRSVLRHIEELLADVVRDELPSTTPGGVPREAVVRFIVSSHLACLEWWLAESPQSTPEEIDEIFRTLSRPGIEAAGR</sequence>
<keyword evidence="5" id="KW-1185">Reference proteome</keyword>
<dbReference type="PRINTS" id="PR00455">
    <property type="entry name" value="HTHTETR"/>
</dbReference>
<accession>A0ABP3FIG7</accession>
<gene>
    <name evidence="4" type="primary">sczA</name>
    <name evidence="4" type="ORF">GCM10010151_02850</name>
</gene>
<evidence type="ECO:0000259" key="3">
    <source>
        <dbReference type="PROSITE" id="PS50977"/>
    </source>
</evidence>
<dbReference type="InterPro" id="IPR039532">
    <property type="entry name" value="TetR_C_Firmicutes"/>
</dbReference>
<dbReference type="EMBL" id="BAAABM010000003">
    <property type="protein sequence ID" value="GAA0316282.1"/>
    <property type="molecule type" value="Genomic_DNA"/>
</dbReference>
<dbReference type="PROSITE" id="PS50977">
    <property type="entry name" value="HTH_TETR_2"/>
    <property type="match status" value="1"/>
</dbReference>
<evidence type="ECO:0000313" key="4">
    <source>
        <dbReference type="EMBL" id="GAA0316282.1"/>
    </source>
</evidence>
<feature type="domain" description="HTH tetR-type" evidence="3">
    <location>
        <begin position="12"/>
        <end position="72"/>
    </location>
</feature>
<dbReference type="PANTHER" id="PTHR43479">
    <property type="entry name" value="ACREF/ENVCD OPERON REPRESSOR-RELATED"/>
    <property type="match status" value="1"/>
</dbReference>
<dbReference type="Gene3D" id="1.10.357.10">
    <property type="entry name" value="Tetracycline Repressor, domain 2"/>
    <property type="match status" value="1"/>
</dbReference>
<evidence type="ECO:0000256" key="1">
    <source>
        <dbReference type="ARBA" id="ARBA00023125"/>
    </source>
</evidence>
<dbReference type="InterPro" id="IPR009057">
    <property type="entry name" value="Homeodomain-like_sf"/>
</dbReference>
<proteinExistence type="predicted"/>
<reference evidence="5" key="1">
    <citation type="journal article" date="2019" name="Int. J. Syst. Evol. Microbiol.">
        <title>The Global Catalogue of Microorganisms (GCM) 10K type strain sequencing project: providing services to taxonomists for standard genome sequencing and annotation.</title>
        <authorList>
            <consortium name="The Broad Institute Genomics Platform"/>
            <consortium name="The Broad Institute Genome Sequencing Center for Infectious Disease"/>
            <person name="Wu L."/>
            <person name="Ma J."/>
        </authorList>
    </citation>
    <scope>NUCLEOTIDE SEQUENCE [LARGE SCALE GENOMIC DNA]</scope>
    <source>
        <strain evidence="5">JCM 3146</strain>
    </source>
</reference>
<dbReference type="Pfam" id="PF14278">
    <property type="entry name" value="TetR_C_8"/>
    <property type="match status" value="1"/>
</dbReference>
<dbReference type="InterPro" id="IPR050624">
    <property type="entry name" value="HTH-type_Tx_Regulator"/>
</dbReference>
<comment type="caution">
    <text evidence="4">The sequence shown here is derived from an EMBL/GenBank/DDBJ whole genome shotgun (WGS) entry which is preliminary data.</text>
</comment>
<dbReference type="InterPro" id="IPR001647">
    <property type="entry name" value="HTH_TetR"/>
</dbReference>
<evidence type="ECO:0000313" key="5">
    <source>
        <dbReference type="Proteomes" id="UP001501822"/>
    </source>
</evidence>
<keyword evidence="1 2" id="KW-0238">DNA-binding</keyword>
<dbReference type="SUPFAM" id="SSF46689">
    <property type="entry name" value="Homeodomain-like"/>
    <property type="match status" value="1"/>
</dbReference>
<protein>
    <submittedName>
        <fullName evidence="4">TetR/AcrR family transcriptional regulator SczA</fullName>
    </submittedName>
</protein>
<organism evidence="4 5">
    <name type="scientific">Actinoallomurus spadix</name>
    <dbReference type="NCBI Taxonomy" id="79912"/>
    <lineage>
        <taxon>Bacteria</taxon>
        <taxon>Bacillati</taxon>
        <taxon>Actinomycetota</taxon>
        <taxon>Actinomycetes</taxon>
        <taxon>Streptosporangiales</taxon>
        <taxon>Thermomonosporaceae</taxon>
        <taxon>Actinoallomurus</taxon>
    </lineage>
</organism>
<name>A0ABP3FIG7_9ACTN</name>
<dbReference type="Pfam" id="PF00440">
    <property type="entry name" value="TetR_N"/>
    <property type="match status" value="1"/>
</dbReference>